<evidence type="ECO:0000313" key="2">
    <source>
        <dbReference type="Proteomes" id="UP001198220"/>
    </source>
</evidence>
<dbReference type="AlphaFoldDB" id="A0AAE3A6Z8"/>
<keyword evidence="2" id="KW-1185">Reference proteome</keyword>
<accession>A0AAE3A6Z8</accession>
<proteinExistence type="predicted"/>
<reference evidence="1 2" key="1">
    <citation type="submission" date="2021-10" db="EMBL/GenBank/DDBJ databases">
        <title>Anaerobic single-cell dispensing facilitates the cultivation of human gut bacteria.</title>
        <authorList>
            <person name="Afrizal A."/>
        </authorList>
    </citation>
    <scope>NUCLEOTIDE SEQUENCE [LARGE SCALE GENOMIC DNA]</scope>
    <source>
        <strain evidence="1 2">CLA-AA-H276</strain>
    </source>
</reference>
<dbReference type="RefSeq" id="WP_308458972.1">
    <property type="nucleotide sequence ID" value="NZ_JAJEPS010000003.1"/>
</dbReference>
<gene>
    <name evidence="1" type="ORF">LKD36_05300</name>
</gene>
<dbReference type="Proteomes" id="UP001198220">
    <property type="component" value="Unassembled WGS sequence"/>
</dbReference>
<evidence type="ECO:0000313" key="1">
    <source>
        <dbReference type="EMBL" id="MCC2125593.1"/>
    </source>
</evidence>
<protein>
    <submittedName>
        <fullName evidence="1">Uncharacterized protein</fullName>
    </submittedName>
</protein>
<dbReference type="EMBL" id="JAJEPS010000003">
    <property type="protein sequence ID" value="MCC2125593.1"/>
    <property type="molecule type" value="Genomic_DNA"/>
</dbReference>
<name>A0AAE3A6Z8_9FIRM</name>
<comment type="caution">
    <text evidence="1">The sequence shown here is derived from an EMBL/GenBank/DDBJ whole genome shotgun (WGS) entry which is preliminary data.</text>
</comment>
<sequence length="113" mass="12801">MNTTGYETCGNGFFQQPDEETYDTIWNYVGNKQMLKMKKASETEKGGIDMRCAIDEIYEDGLAEGEKRGIAGILDLLKELGCSANDAKLHLKNRLHLSEDTANEYIQKCWNTK</sequence>
<organism evidence="1 2">
    <name type="scientific">Hominiventricola filiformis</name>
    <dbReference type="NCBI Taxonomy" id="2885352"/>
    <lineage>
        <taxon>Bacteria</taxon>
        <taxon>Bacillati</taxon>
        <taxon>Bacillota</taxon>
        <taxon>Clostridia</taxon>
        <taxon>Lachnospirales</taxon>
        <taxon>Lachnospiraceae</taxon>
        <taxon>Hominiventricola</taxon>
    </lineage>
</organism>